<keyword evidence="1" id="KW-0479">Metal-binding</keyword>
<dbReference type="Gene3D" id="3.30.160.60">
    <property type="entry name" value="Classic Zinc Finger"/>
    <property type="match status" value="1"/>
</dbReference>
<dbReference type="SUPFAM" id="SSF57667">
    <property type="entry name" value="beta-beta-alpha zinc fingers"/>
    <property type="match status" value="1"/>
</dbReference>
<feature type="compositionally biased region" description="Basic and acidic residues" evidence="2">
    <location>
        <begin position="245"/>
        <end position="275"/>
    </location>
</feature>
<dbReference type="InterPro" id="IPR013087">
    <property type="entry name" value="Znf_C2H2_type"/>
</dbReference>
<dbReference type="OrthoDB" id="6365676at2759"/>
<evidence type="ECO:0000256" key="2">
    <source>
        <dbReference type="SAM" id="MobiDB-lite"/>
    </source>
</evidence>
<dbReference type="EMBL" id="CAJPDQ010000003">
    <property type="protein sequence ID" value="CAF9906592.1"/>
    <property type="molecule type" value="Genomic_DNA"/>
</dbReference>
<dbReference type="AlphaFoldDB" id="A0A8H3HXK0"/>
<organism evidence="4 5">
    <name type="scientific">Gomphillus americanus</name>
    <dbReference type="NCBI Taxonomy" id="1940652"/>
    <lineage>
        <taxon>Eukaryota</taxon>
        <taxon>Fungi</taxon>
        <taxon>Dikarya</taxon>
        <taxon>Ascomycota</taxon>
        <taxon>Pezizomycotina</taxon>
        <taxon>Lecanoromycetes</taxon>
        <taxon>OSLEUM clade</taxon>
        <taxon>Ostropomycetidae</taxon>
        <taxon>Ostropales</taxon>
        <taxon>Graphidaceae</taxon>
        <taxon>Gomphilloideae</taxon>
        <taxon>Gomphillus</taxon>
    </lineage>
</organism>
<protein>
    <recommendedName>
        <fullName evidence="3">C2H2-type domain-containing protein</fullName>
    </recommendedName>
</protein>
<feature type="region of interest" description="Disordered" evidence="2">
    <location>
        <begin position="204"/>
        <end position="282"/>
    </location>
</feature>
<dbReference type="Proteomes" id="UP000664169">
    <property type="component" value="Unassembled WGS sequence"/>
</dbReference>
<feature type="domain" description="C2H2-type" evidence="3">
    <location>
        <begin position="285"/>
        <end position="314"/>
    </location>
</feature>
<evidence type="ECO:0000313" key="5">
    <source>
        <dbReference type="Proteomes" id="UP000664169"/>
    </source>
</evidence>
<evidence type="ECO:0000259" key="3">
    <source>
        <dbReference type="PROSITE" id="PS50157"/>
    </source>
</evidence>
<dbReference type="SMART" id="SM00355">
    <property type="entry name" value="ZnF_C2H2"/>
    <property type="match status" value="2"/>
</dbReference>
<sequence length="512" mass="57294">MNCYMALSKQEVNHEDGLSLEIPSSPYGTASTMLSSRRDSLVSSTNFSMTSPLGTAGTNTPNSYTSFESAMRGMNTSGMTPDVSFSSSSCLSSNPIDDYDMAFLSQNYVSPKTPCIWDGSLTTAGSELHLEMHLGMNDPQLSTGFYSTGNVNPYECSLFSPLKASLGPQPLLASTIVPRQTQRITHTSAMESFATYQPIPQDQSSYGQIPLPQSLGYTNSLDHTYPNLSNEYSPSRRQSSARRSIKNEKNGQSDRGRAITKTSTERSGPESRHFVEVQTAPKPKNECPWPTCGKKYTRSEHMRRHLKGHVETELGERDLLSHTSDPICWIALWPHLSVFPTLAKRTVQKALGLGIGIPEEVLEKVFEQFPALRLEVGCAIEDSDSGSNTRCVVCKTDRKKLSRPDNLTQHYEKVHFAQKSGRLNRLITNDGVWLWDKIDEFGLRERVERFCQKEEMKRRKNQGGVTEAKERRPIEQVELDPLLPSPCTELQADDIQQLEGQVSWRISLLILE</sequence>
<name>A0A8H3HXK0_9LECA</name>
<keyword evidence="1" id="KW-0863">Zinc-finger</keyword>
<keyword evidence="5" id="KW-1185">Reference proteome</keyword>
<accession>A0A8H3HXK0</accession>
<evidence type="ECO:0000256" key="1">
    <source>
        <dbReference type="PROSITE-ProRule" id="PRU00042"/>
    </source>
</evidence>
<comment type="caution">
    <text evidence="4">The sequence shown here is derived from an EMBL/GenBank/DDBJ whole genome shotgun (WGS) entry which is preliminary data.</text>
</comment>
<keyword evidence="1" id="KW-0862">Zinc</keyword>
<reference evidence="4" key="1">
    <citation type="submission" date="2021-03" db="EMBL/GenBank/DDBJ databases">
        <authorList>
            <person name="Tagirdzhanova G."/>
        </authorList>
    </citation>
    <scope>NUCLEOTIDE SEQUENCE</scope>
</reference>
<dbReference type="InterPro" id="IPR036236">
    <property type="entry name" value="Znf_C2H2_sf"/>
</dbReference>
<dbReference type="GO" id="GO:0008270">
    <property type="term" value="F:zinc ion binding"/>
    <property type="evidence" value="ECO:0007669"/>
    <property type="project" value="UniProtKB-KW"/>
</dbReference>
<proteinExistence type="predicted"/>
<dbReference type="PROSITE" id="PS50157">
    <property type="entry name" value="ZINC_FINGER_C2H2_2"/>
    <property type="match status" value="1"/>
</dbReference>
<evidence type="ECO:0000313" key="4">
    <source>
        <dbReference type="EMBL" id="CAF9906592.1"/>
    </source>
</evidence>
<gene>
    <name evidence="4" type="ORF">GOMPHAMPRED_004800</name>
</gene>
<dbReference type="PROSITE" id="PS00028">
    <property type="entry name" value="ZINC_FINGER_C2H2_1"/>
    <property type="match status" value="1"/>
</dbReference>
<feature type="compositionally biased region" description="Polar residues" evidence="2">
    <location>
        <begin position="215"/>
        <end position="232"/>
    </location>
</feature>